<dbReference type="Proteomes" id="UP000033344">
    <property type="component" value="Unassembled WGS sequence"/>
</dbReference>
<sequence>MRSLKIERLPWMADFSFTTLKYEKRLYIPILKYLQEHPEVVDEACNELLEIYAHTQRFYAGKTHIRLGRGYKSSDEVITKNDDYAKAVYHHAVAAQMVNKGTIDIPHDVITSWGKNSNYNADYLVGVDMDVAIEDILLSAETIAPRQNEIQHSALESGEFLVLNRSWDGLLKVNAEAVTALNGFSIQEPENQDEARKILSEPLPAYRPMDNYNQLVLDKRKSPQSFRSRISRAWNILTTKYQ</sequence>
<dbReference type="EMBL" id="JZYG01000023">
    <property type="protein sequence ID" value="KJM32693.1"/>
    <property type="molecule type" value="Genomic_DNA"/>
</dbReference>
<evidence type="ECO:0000313" key="2">
    <source>
        <dbReference type="Proteomes" id="UP000033344"/>
    </source>
</evidence>
<dbReference type="AlphaFoldDB" id="A0AAE2JPE5"/>
<accession>A0AAE2JPE5</accession>
<gene>
    <name evidence="1" type="ORF">SS44_17835</name>
</gene>
<evidence type="ECO:0000313" key="1">
    <source>
        <dbReference type="EMBL" id="KJM32693.1"/>
    </source>
</evidence>
<proteinExistence type="predicted"/>
<comment type="caution">
    <text evidence="1">The sequence shown here is derived from an EMBL/GenBank/DDBJ whole genome shotgun (WGS) entry which is preliminary data.</text>
</comment>
<reference evidence="1 2" key="1">
    <citation type="submission" date="2015-03" db="EMBL/GenBank/DDBJ databases">
        <authorList>
            <person name="McCorrison J."/>
            <person name="Sanka R."/>
            <person name="Adams M."/>
            <person name="Brinkac L."/>
            <person name="Nierman W."/>
            <person name="Sutton G."/>
            <person name="Nelson K."/>
            <person name="Kiedrowski L."/>
            <person name="Guerrero D."/>
            <person name="Bonomo R."/>
        </authorList>
    </citation>
    <scope>NUCLEOTIDE SEQUENCE [LARGE SCALE GENOMIC DNA]</scope>
    <source>
        <strain evidence="1 2">42324</strain>
    </source>
</reference>
<protein>
    <submittedName>
        <fullName evidence="1">Uncharacterized protein</fullName>
    </submittedName>
</protein>
<organism evidence="1 2">
    <name type="scientific">Enterobacter cloacae subsp. cloacae</name>
    <dbReference type="NCBI Taxonomy" id="336306"/>
    <lineage>
        <taxon>Bacteria</taxon>
        <taxon>Pseudomonadati</taxon>
        <taxon>Pseudomonadota</taxon>
        <taxon>Gammaproteobacteria</taxon>
        <taxon>Enterobacterales</taxon>
        <taxon>Enterobacteriaceae</taxon>
        <taxon>Enterobacter</taxon>
        <taxon>Enterobacter cloacae complex</taxon>
    </lineage>
</organism>
<name>A0AAE2JPE5_ENTCL</name>